<reference evidence="1" key="1">
    <citation type="submission" date="2022-12" db="EMBL/GenBank/DDBJ databases">
        <title>Draft genome assemblies for two species of Escallonia (Escalloniales).</title>
        <authorList>
            <person name="Chanderbali A."/>
            <person name="Dervinis C."/>
            <person name="Anghel I."/>
            <person name="Soltis D."/>
            <person name="Soltis P."/>
            <person name="Zapata F."/>
        </authorList>
    </citation>
    <scope>NUCLEOTIDE SEQUENCE</scope>
    <source>
        <strain evidence="1">UCBG64.0493</strain>
        <tissue evidence="1">Leaf</tissue>
    </source>
</reference>
<keyword evidence="2" id="KW-1185">Reference proteome</keyword>
<accession>A0AA89B6Q1</accession>
<sequence length="97" mass="10579">MSSKNVEQALFHLMQQKMLLLLQSGFAANGITFKPPLPKVLLANRYKKPHTPHDIVYFKLPAPSDPLALKFSSVGCGIGLGLDGDLAQHLVVSIEIL</sequence>
<dbReference type="Proteomes" id="UP001188597">
    <property type="component" value="Unassembled WGS sequence"/>
</dbReference>
<organism evidence="1 2">
    <name type="scientific">Escallonia herrerae</name>
    <dbReference type="NCBI Taxonomy" id="1293975"/>
    <lineage>
        <taxon>Eukaryota</taxon>
        <taxon>Viridiplantae</taxon>
        <taxon>Streptophyta</taxon>
        <taxon>Embryophyta</taxon>
        <taxon>Tracheophyta</taxon>
        <taxon>Spermatophyta</taxon>
        <taxon>Magnoliopsida</taxon>
        <taxon>eudicotyledons</taxon>
        <taxon>Gunneridae</taxon>
        <taxon>Pentapetalae</taxon>
        <taxon>asterids</taxon>
        <taxon>campanulids</taxon>
        <taxon>Escalloniales</taxon>
        <taxon>Escalloniaceae</taxon>
        <taxon>Escallonia</taxon>
    </lineage>
</organism>
<protein>
    <submittedName>
        <fullName evidence="1">Uncharacterized protein</fullName>
    </submittedName>
</protein>
<evidence type="ECO:0000313" key="2">
    <source>
        <dbReference type="Proteomes" id="UP001188597"/>
    </source>
</evidence>
<evidence type="ECO:0000313" key="1">
    <source>
        <dbReference type="EMBL" id="KAK3030060.1"/>
    </source>
</evidence>
<gene>
    <name evidence="1" type="ORF">RJ639_038471</name>
</gene>
<proteinExistence type="predicted"/>
<dbReference type="EMBL" id="JAVXUP010000353">
    <property type="protein sequence ID" value="KAK3030060.1"/>
    <property type="molecule type" value="Genomic_DNA"/>
</dbReference>
<name>A0AA89B6Q1_9ASTE</name>
<dbReference type="AlphaFoldDB" id="A0AA89B6Q1"/>
<comment type="caution">
    <text evidence="1">The sequence shown here is derived from an EMBL/GenBank/DDBJ whole genome shotgun (WGS) entry which is preliminary data.</text>
</comment>